<keyword evidence="3" id="KW-1185">Reference proteome</keyword>
<comment type="caution">
    <text evidence="2">The sequence shown here is derived from an EMBL/GenBank/DDBJ whole genome shotgun (WGS) entry which is preliminary data.</text>
</comment>
<feature type="chain" id="PRO_5001489649" evidence="1">
    <location>
        <begin position="24"/>
        <end position="204"/>
    </location>
</feature>
<reference evidence="3" key="1">
    <citation type="journal article" date="2015" name="Nat. Genet.">
        <title>The genome and transcriptome of the zoonotic hookworm Ancylostoma ceylanicum identify infection-specific gene families.</title>
        <authorList>
            <person name="Schwarz E.M."/>
            <person name="Hu Y."/>
            <person name="Antoshechkin I."/>
            <person name="Miller M.M."/>
            <person name="Sternberg P.W."/>
            <person name="Aroian R.V."/>
        </authorList>
    </citation>
    <scope>NUCLEOTIDE SEQUENCE</scope>
    <source>
        <strain evidence="3">HY135</strain>
    </source>
</reference>
<name>A0A016SL87_9BILA</name>
<gene>
    <name evidence="2" type="primary">Acey_s0206.g1978</name>
    <name evidence="2" type="synonym">Acey-flp-14</name>
    <name evidence="2" type="ORF">Y032_0206g1978</name>
</gene>
<evidence type="ECO:0000313" key="3">
    <source>
        <dbReference type="Proteomes" id="UP000024635"/>
    </source>
</evidence>
<dbReference type="OrthoDB" id="5803720at2759"/>
<accession>A0A016SL87</accession>
<sequence length="204" mass="22686">MRGLGAGLLLATLSTLMPSSAGAAEGAKNCNEITSMSYFLAEKILELKFGGNWPLPVAWISLDFLPTYFLDFDFLGYLFQILSNGGDQQELLLCQLSESSTLLAQLGILVSEGLDRLMQNQGIAAIEEQSGEVDENGVEKRKHEYLRFGKRKHEYLRFGKRKHEYLSIAEISPTASSLSPKADKTRTNKVLRVVEQTYHHASKA</sequence>
<evidence type="ECO:0000313" key="2">
    <source>
        <dbReference type="EMBL" id="EYB91410.1"/>
    </source>
</evidence>
<dbReference type="AlphaFoldDB" id="A0A016SL87"/>
<feature type="signal peptide" evidence="1">
    <location>
        <begin position="1"/>
        <end position="23"/>
    </location>
</feature>
<protein>
    <submittedName>
        <fullName evidence="2">Uncharacterized protein</fullName>
    </submittedName>
</protein>
<dbReference type="EMBL" id="JARK01001542">
    <property type="protein sequence ID" value="EYB91410.1"/>
    <property type="molecule type" value="Genomic_DNA"/>
</dbReference>
<dbReference type="Proteomes" id="UP000024635">
    <property type="component" value="Unassembled WGS sequence"/>
</dbReference>
<evidence type="ECO:0000256" key="1">
    <source>
        <dbReference type="SAM" id="SignalP"/>
    </source>
</evidence>
<keyword evidence="1" id="KW-0732">Signal</keyword>
<proteinExistence type="predicted"/>
<organism evidence="2 3">
    <name type="scientific">Ancylostoma ceylanicum</name>
    <dbReference type="NCBI Taxonomy" id="53326"/>
    <lineage>
        <taxon>Eukaryota</taxon>
        <taxon>Metazoa</taxon>
        <taxon>Ecdysozoa</taxon>
        <taxon>Nematoda</taxon>
        <taxon>Chromadorea</taxon>
        <taxon>Rhabditida</taxon>
        <taxon>Rhabditina</taxon>
        <taxon>Rhabditomorpha</taxon>
        <taxon>Strongyloidea</taxon>
        <taxon>Ancylostomatidae</taxon>
        <taxon>Ancylostomatinae</taxon>
        <taxon>Ancylostoma</taxon>
    </lineage>
</organism>